<accession>A0A1Q9CRX8</accession>
<evidence type="ECO:0008006" key="4">
    <source>
        <dbReference type="Google" id="ProtNLM"/>
    </source>
</evidence>
<dbReference type="AlphaFoldDB" id="A0A1Q9CRX8"/>
<feature type="compositionally biased region" description="Basic and acidic residues" evidence="1">
    <location>
        <begin position="268"/>
        <end position="284"/>
    </location>
</feature>
<dbReference type="Gene3D" id="3.30.450.20">
    <property type="entry name" value="PAS domain"/>
    <property type="match status" value="1"/>
</dbReference>
<dbReference type="Proteomes" id="UP000186817">
    <property type="component" value="Unassembled WGS sequence"/>
</dbReference>
<feature type="region of interest" description="Disordered" evidence="1">
    <location>
        <begin position="206"/>
        <end position="284"/>
    </location>
</feature>
<dbReference type="OrthoDB" id="422272at2759"/>
<feature type="compositionally biased region" description="Basic and acidic residues" evidence="1">
    <location>
        <begin position="318"/>
        <end position="335"/>
    </location>
</feature>
<dbReference type="EMBL" id="LSRX01000963">
    <property type="protein sequence ID" value="OLP85670.1"/>
    <property type="molecule type" value="Genomic_DNA"/>
</dbReference>
<gene>
    <name evidence="2" type="ORF">AK812_SmicGene33299</name>
</gene>
<name>A0A1Q9CRX8_SYMMI</name>
<feature type="compositionally biased region" description="Basic and acidic residues" evidence="1">
    <location>
        <begin position="241"/>
        <end position="251"/>
    </location>
</feature>
<evidence type="ECO:0000256" key="1">
    <source>
        <dbReference type="SAM" id="MobiDB-lite"/>
    </source>
</evidence>
<feature type="compositionally biased region" description="Polar residues" evidence="1">
    <location>
        <begin position="349"/>
        <end position="362"/>
    </location>
</feature>
<comment type="caution">
    <text evidence="2">The sequence shown here is derived from an EMBL/GenBank/DDBJ whole genome shotgun (WGS) entry which is preliminary data.</text>
</comment>
<feature type="region of interest" description="Disordered" evidence="1">
    <location>
        <begin position="318"/>
        <end position="365"/>
    </location>
</feature>
<keyword evidence="3" id="KW-1185">Reference proteome</keyword>
<dbReference type="SUPFAM" id="SSF55785">
    <property type="entry name" value="PYP-like sensor domain (PAS domain)"/>
    <property type="match status" value="1"/>
</dbReference>
<reference evidence="2 3" key="1">
    <citation type="submission" date="2016-02" db="EMBL/GenBank/DDBJ databases">
        <title>Genome analysis of coral dinoflagellate symbionts highlights evolutionary adaptations to a symbiotic lifestyle.</title>
        <authorList>
            <person name="Aranda M."/>
            <person name="Li Y."/>
            <person name="Liew Y.J."/>
            <person name="Baumgarten S."/>
            <person name="Simakov O."/>
            <person name="Wilson M."/>
            <person name="Piel J."/>
            <person name="Ashoor H."/>
            <person name="Bougouffa S."/>
            <person name="Bajic V.B."/>
            <person name="Ryu T."/>
            <person name="Ravasi T."/>
            <person name="Bayer T."/>
            <person name="Micklem G."/>
            <person name="Kim H."/>
            <person name="Bhak J."/>
            <person name="Lajeunesse T.C."/>
            <person name="Voolstra C.R."/>
        </authorList>
    </citation>
    <scope>NUCLEOTIDE SEQUENCE [LARGE SCALE GENOMIC DNA]</scope>
    <source>
        <strain evidence="2 3">CCMP2467</strain>
    </source>
</reference>
<proteinExistence type="predicted"/>
<evidence type="ECO:0000313" key="3">
    <source>
        <dbReference type="Proteomes" id="UP000186817"/>
    </source>
</evidence>
<dbReference type="InterPro" id="IPR035965">
    <property type="entry name" value="PAS-like_dom_sf"/>
</dbReference>
<protein>
    <recommendedName>
        <fullName evidence="4">PAS domain-containing protein</fullName>
    </recommendedName>
</protein>
<sequence>MKDVDSYVICDSKAKGFPIRHVSKGFQELFGYDASECVGMRCGEMIGGAGLLNHKPGMAMLNKVASDLGLSEEQANAGIKRMTQAAEEAVQTVNQGGSSPSVLLINTRKNGELFVCEMSLCKNQHPTMGWHYHAGIQRDVSDRISVERLLQAASEGVSYDQICQEWRTTTVPKLGETLAEKLGASRHDLHSVAEQMWKDELAKVFQKKDGSKTAAPDTDMRSVWSRSTASTMHSHRSSRSSKSEAKGESEKKIHHLGALFGHVIPDSSEERTEEHLENSEESGRFLDLLEGELSDDEEGAKPAPMQAPPLTIESLRQRDAGKPESLKSWQSEDFKSVSGESDEEEAECGTSSTEDNSPSGDTSLICDEVQDPARHVGSHSVLHNLDIPFVLAAPTAPGFPVVLRSRGFEDLAGPSLQIKIGSRAEHSLQPSDERAQSIWAEYCEAVMAGHFYAHPTTGGGIAILEGLSDFTLPAGELAFVKPFHGRFGNVIDCLVYLKQVELDDCPYLIALHYYLPWHAYFLLVNMWRLNFTLLTLASAHPFMQIVGKPTVTEDSQPLSVVAQEKKPQFNVKDLPKVAGEIVGGFVRKFLNKQQLAPEEEKCLQEGSVDLATDILLVASHTVMLTQELLGKHQDLSNLGDFATMTTSAPSQEFLKQNGLFAERRLEEDILMDTSKVIIELGVSLQKVSALGHQVSHGCLKEDGVKALEIAASHSINATYIGHRLLLDGWDVCHLLADAAKRWDEADRKGFGEEMGMVFRTLLFNATGRTWAASGDWEDGMPDEATLLNMSSAFLAAFFGPGLELEFRPLWKNKVEDEFKIDLHRCFGLNADLLEKAWASFASIFKNQLEMKRNATHAERAKAKQRLQDTLSYDLMQIPSALAKCDLGRGKQKILEDAYFSASMNDALSMSLVGPDEPRHGIDITEQVKRALEKNSWKKDGGIAFGKALGKLCQELALWAFPRKYAVDHFGCLYLRSEAVAPFVLAWPPLARNLHFLKLRQMSHSERDRPRLLESEFYKVGVRLDEVIAELASEFFYYALMRRQTTLYPRREQSCQDHALLDLLVHEL</sequence>
<evidence type="ECO:0000313" key="2">
    <source>
        <dbReference type="EMBL" id="OLP85670.1"/>
    </source>
</evidence>
<organism evidence="2 3">
    <name type="scientific">Symbiodinium microadriaticum</name>
    <name type="common">Dinoflagellate</name>
    <name type="synonym">Zooxanthella microadriatica</name>
    <dbReference type="NCBI Taxonomy" id="2951"/>
    <lineage>
        <taxon>Eukaryota</taxon>
        <taxon>Sar</taxon>
        <taxon>Alveolata</taxon>
        <taxon>Dinophyceae</taxon>
        <taxon>Suessiales</taxon>
        <taxon>Symbiodiniaceae</taxon>
        <taxon>Symbiodinium</taxon>
    </lineage>
</organism>